<protein>
    <recommendedName>
        <fullName evidence="13">Integral membrane protein</fullName>
    </recommendedName>
</protein>
<dbReference type="GO" id="GO:0005829">
    <property type="term" value="C:cytosol"/>
    <property type="evidence" value="ECO:0007669"/>
    <property type="project" value="GOC"/>
</dbReference>
<evidence type="ECO:0000256" key="5">
    <source>
        <dbReference type="ARBA" id="ARBA00022927"/>
    </source>
</evidence>
<keyword evidence="5" id="KW-0653">Protein transport</keyword>
<keyword evidence="7" id="KW-0333">Golgi apparatus</keyword>
<feature type="region of interest" description="Disordered" evidence="9">
    <location>
        <begin position="139"/>
        <end position="184"/>
    </location>
</feature>
<dbReference type="OrthoDB" id="542931at2759"/>
<keyword evidence="4 10" id="KW-0812">Transmembrane</keyword>
<name>A0A1E3PJD7_9ASCO</name>
<proteinExistence type="inferred from homology"/>
<evidence type="ECO:0000256" key="8">
    <source>
        <dbReference type="ARBA" id="ARBA00023136"/>
    </source>
</evidence>
<evidence type="ECO:0000256" key="2">
    <source>
        <dbReference type="ARBA" id="ARBA00008160"/>
    </source>
</evidence>
<dbReference type="InterPro" id="IPR019185">
    <property type="entry name" value="Integral_membrane_SYS1-rel"/>
</dbReference>
<evidence type="ECO:0000256" key="9">
    <source>
        <dbReference type="SAM" id="MobiDB-lite"/>
    </source>
</evidence>
<keyword evidence="12" id="KW-1185">Reference proteome</keyword>
<dbReference type="GO" id="GO:0034067">
    <property type="term" value="P:protein localization to Golgi apparatus"/>
    <property type="evidence" value="ECO:0007669"/>
    <property type="project" value="TreeGrafter"/>
</dbReference>
<dbReference type="PANTHER" id="PTHR12952">
    <property type="entry name" value="SYS1"/>
    <property type="match status" value="1"/>
</dbReference>
<evidence type="ECO:0000313" key="12">
    <source>
        <dbReference type="Proteomes" id="UP000095009"/>
    </source>
</evidence>
<keyword evidence="6 10" id="KW-1133">Transmembrane helix</keyword>
<feature type="transmembrane region" description="Helical" evidence="10">
    <location>
        <begin position="41"/>
        <end position="62"/>
    </location>
</feature>
<reference evidence="11 12" key="1">
    <citation type="journal article" date="2016" name="Proc. Natl. Acad. Sci. U.S.A.">
        <title>Comparative genomics of biotechnologically important yeasts.</title>
        <authorList>
            <person name="Riley R."/>
            <person name="Haridas S."/>
            <person name="Wolfe K.H."/>
            <person name="Lopes M.R."/>
            <person name="Hittinger C.T."/>
            <person name="Goeker M."/>
            <person name="Salamov A.A."/>
            <person name="Wisecaver J.H."/>
            <person name="Long T.M."/>
            <person name="Calvey C.H."/>
            <person name="Aerts A.L."/>
            <person name="Barry K.W."/>
            <person name="Choi C."/>
            <person name="Clum A."/>
            <person name="Coughlan A.Y."/>
            <person name="Deshpande S."/>
            <person name="Douglass A.P."/>
            <person name="Hanson S.J."/>
            <person name="Klenk H.-P."/>
            <person name="LaButti K.M."/>
            <person name="Lapidus A."/>
            <person name="Lindquist E.A."/>
            <person name="Lipzen A.M."/>
            <person name="Meier-Kolthoff J.P."/>
            <person name="Ohm R.A."/>
            <person name="Otillar R.P."/>
            <person name="Pangilinan J.L."/>
            <person name="Peng Y."/>
            <person name="Rokas A."/>
            <person name="Rosa C.A."/>
            <person name="Scheuner C."/>
            <person name="Sibirny A.A."/>
            <person name="Slot J.C."/>
            <person name="Stielow J.B."/>
            <person name="Sun H."/>
            <person name="Kurtzman C.P."/>
            <person name="Blackwell M."/>
            <person name="Grigoriev I.V."/>
            <person name="Jeffries T.W."/>
        </authorList>
    </citation>
    <scope>NUCLEOTIDE SEQUENCE [LARGE SCALE GENOMIC DNA]</scope>
    <source>
        <strain evidence="11 12">DSM 6958</strain>
    </source>
</reference>
<comment type="subcellular location">
    <subcellularLocation>
        <location evidence="1">Golgi apparatus membrane</location>
        <topology evidence="1">Multi-pass membrane protein</topology>
    </subcellularLocation>
</comment>
<evidence type="ECO:0000256" key="1">
    <source>
        <dbReference type="ARBA" id="ARBA00004653"/>
    </source>
</evidence>
<comment type="similarity">
    <text evidence="2">Belongs to the SYS1 family.</text>
</comment>
<evidence type="ECO:0000256" key="6">
    <source>
        <dbReference type="ARBA" id="ARBA00022989"/>
    </source>
</evidence>
<evidence type="ECO:0000256" key="4">
    <source>
        <dbReference type="ARBA" id="ARBA00022692"/>
    </source>
</evidence>
<feature type="transmembrane region" description="Helical" evidence="10">
    <location>
        <begin position="69"/>
        <end position="90"/>
    </location>
</feature>
<feature type="transmembrane region" description="Helical" evidence="10">
    <location>
        <begin position="7"/>
        <end position="29"/>
    </location>
</feature>
<dbReference type="GO" id="GO:0043001">
    <property type="term" value="P:Golgi to plasma membrane protein transport"/>
    <property type="evidence" value="ECO:0007669"/>
    <property type="project" value="TreeGrafter"/>
</dbReference>
<dbReference type="GO" id="GO:0005802">
    <property type="term" value="C:trans-Golgi network"/>
    <property type="evidence" value="ECO:0007669"/>
    <property type="project" value="TreeGrafter"/>
</dbReference>
<dbReference type="PANTHER" id="PTHR12952:SF0">
    <property type="entry name" value="PROTEIN SYS1 HOMOLOG"/>
    <property type="match status" value="1"/>
</dbReference>
<evidence type="ECO:0000256" key="3">
    <source>
        <dbReference type="ARBA" id="ARBA00022448"/>
    </source>
</evidence>
<evidence type="ECO:0008006" key="13">
    <source>
        <dbReference type="Google" id="ProtNLM"/>
    </source>
</evidence>
<evidence type="ECO:0000313" key="11">
    <source>
        <dbReference type="EMBL" id="ODQ64957.1"/>
    </source>
</evidence>
<sequence length="184" mass="20663">MQVVYYLIALVLILFMAIVSGKSFTFSLLFSWESVRVDNTLGWTLGMLWLLDTFFCVLALTVIVGRSKLALDFTLTLHGINVLICWLWTGRFPRNWTWWGLQLASVILMYALGRWTTQWRELRATFFESGFEMVPVSTAPKPSTVAPTSPIASWPESPASPEVSITSMLPETGALPEPQTKPTA</sequence>
<dbReference type="STRING" id="857566.A0A1E3PJD7"/>
<feature type="transmembrane region" description="Helical" evidence="10">
    <location>
        <begin position="96"/>
        <end position="113"/>
    </location>
</feature>
<dbReference type="GO" id="GO:0000139">
    <property type="term" value="C:Golgi membrane"/>
    <property type="evidence" value="ECO:0007669"/>
    <property type="project" value="UniProtKB-SubCell"/>
</dbReference>
<dbReference type="Proteomes" id="UP000095009">
    <property type="component" value="Unassembled WGS sequence"/>
</dbReference>
<dbReference type="GO" id="GO:0006895">
    <property type="term" value="P:Golgi to endosome transport"/>
    <property type="evidence" value="ECO:0007669"/>
    <property type="project" value="TreeGrafter"/>
</dbReference>
<organism evidence="11 12">
    <name type="scientific">Nadsonia fulvescens var. elongata DSM 6958</name>
    <dbReference type="NCBI Taxonomy" id="857566"/>
    <lineage>
        <taxon>Eukaryota</taxon>
        <taxon>Fungi</taxon>
        <taxon>Dikarya</taxon>
        <taxon>Ascomycota</taxon>
        <taxon>Saccharomycotina</taxon>
        <taxon>Dipodascomycetes</taxon>
        <taxon>Dipodascales</taxon>
        <taxon>Dipodascales incertae sedis</taxon>
        <taxon>Nadsonia</taxon>
    </lineage>
</organism>
<dbReference type="Pfam" id="PF09801">
    <property type="entry name" value="SYS1"/>
    <property type="match status" value="1"/>
</dbReference>
<dbReference type="AlphaFoldDB" id="A0A1E3PJD7"/>
<gene>
    <name evidence="11" type="ORF">NADFUDRAFT_83091</name>
</gene>
<dbReference type="EMBL" id="KV454410">
    <property type="protein sequence ID" value="ODQ64957.1"/>
    <property type="molecule type" value="Genomic_DNA"/>
</dbReference>
<accession>A0A1E3PJD7</accession>
<evidence type="ECO:0000256" key="7">
    <source>
        <dbReference type="ARBA" id="ARBA00023034"/>
    </source>
</evidence>
<keyword evidence="8 10" id="KW-0472">Membrane</keyword>
<evidence type="ECO:0000256" key="10">
    <source>
        <dbReference type="SAM" id="Phobius"/>
    </source>
</evidence>
<keyword evidence="3" id="KW-0813">Transport</keyword>